<keyword evidence="6" id="KW-0175">Coiled coil</keyword>
<evidence type="ECO:0000256" key="2">
    <source>
        <dbReference type="ARBA" id="ARBA00009594"/>
    </source>
</evidence>
<dbReference type="CDD" id="cd11685">
    <property type="entry name" value="UEV_TSG101-like"/>
    <property type="match status" value="1"/>
</dbReference>
<evidence type="ECO:0000256" key="4">
    <source>
        <dbReference type="ARBA" id="ARBA00022753"/>
    </source>
</evidence>
<proteinExistence type="inferred from homology"/>
<comment type="similarity">
    <text evidence="2">Belongs to the ubiquitin-conjugating enzyme family. UEV subfamily.</text>
</comment>
<feature type="compositionally biased region" description="Polar residues" evidence="8">
    <location>
        <begin position="186"/>
        <end position="212"/>
    </location>
</feature>
<dbReference type="InterPro" id="IPR037202">
    <property type="entry name" value="ESCRT_assembly_dom"/>
</dbReference>
<keyword evidence="5 7" id="KW-0653">Protein transport</keyword>
<sequence>MAETPTQRWLRQNVHALPYTQKERVYSQVNAALDRFLTLRPKTDVYTYDDGRTQLLLCVHGLLPISFRQAAYNIPISLWIPHDFPRIAPLSYVVPTSDMIVKASKHLDVSGRLSLPYIMDWEKKPEACNISALLEAMQDQFSREPPVYAKPTEEAPSSSTRPAQTLSGSTPPVPPKPGIPPPAFVGSQSVAPSAASTTSQAMDFSPSHANNSPPVPERPPPPPQYTSGPRYAASPQYTASLADSTLSNSPWLPHFLQPRRPPPPVPQPPAPSTQLVSHPVSAQVPVPSPPAPPPPPVPIPPSEVVSPQSTSRAPPPNLLDGDAADVSEAPVAAPPPPRPPNPELLSLHAAVHAKLTSELASLTQALSLDAERLRGMQADLLQGEAAIRDERGRLEAVRDVCVSVRARVGTVVSDAERELERVRARGEPEVDELVCGTSIVHNQLINLVAEDNAIEDTMYHLHRALTAGRIDLERFLRSARVLAEEQFMKRALIEKIQAGMSLGAMSG</sequence>
<evidence type="ECO:0000256" key="5">
    <source>
        <dbReference type="ARBA" id="ARBA00022927"/>
    </source>
</evidence>
<dbReference type="InterPro" id="IPR017916">
    <property type="entry name" value="SB_dom"/>
</dbReference>
<dbReference type="GO" id="GO:0006886">
    <property type="term" value="P:intracellular protein transport"/>
    <property type="evidence" value="ECO:0007669"/>
    <property type="project" value="UniProtKB-ARBA"/>
</dbReference>
<keyword evidence="4" id="KW-0967">Endosome</keyword>
<dbReference type="Gene3D" id="3.10.110.10">
    <property type="entry name" value="Ubiquitin Conjugating Enzyme"/>
    <property type="match status" value="1"/>
</dbReference>
<feature type="compositionally biased region" description="Low complexity" evidence="8">
    <location>
        <begin position="276"/>
        <end position="285"/>
    </location>
</feature>
<feature type="compositionally biased region" description="Polar residues" evidence="8">
    <location>
        <begin position="235"/>
        <end position="250"/>
    </location>
</feature>
<dbReference type="PANTHER" id="PTHR23306">
    <property type="entry name" value="TUMOR SUSCEPTIBILITY GENE 101 PROTEIN-RELATED"/>
    <property type="match status" value="1"/>
</dbReference>
<dbReference type="GO" id="GO:0043162">
    <property type="term" value="P:ubiquitin-dependent protein catabolic process via the multivesicular body sorting pathway"/>
    <property type="evidence" value="ECO:0007669"/>
    <property type="project" value="UniProtKB-ARBA"/>
</dbReference>
<feature type="domain" description="UEV" evidence="10">
    <location>
        <begin position="6"/>
        <end position="151"/>
    </location>
</feature>
<dbReference type="InterPro" id="IPR008883">
    <property type="entry name" value="UEV_N"/>
</dbReference>
<evidence type="ECO:0000313" key="11">
    <source>
        <dbReference type="EMBL" id="KIY46727.1"/>
    </source>
</evidence>
<name>A0A0D7A6S4_9AGAR</name>
<accession>A0A0D7A6S4</accession>
<dbReference type="PROSITE" id="PS51322">
    <property type="entry name" value="UEV"/>
    <property type="match status" value="1"/>
</dbReference>
<dbReference type="PANTHER" id="PTHR23306:SF3">
    <property type="entry name" value="TUMOR SUPPRESSOR PROTEIN 101"/>
    <property type="match status" value="1"/>
</dbReference>
<comment type="subcellular location">
    <subcellularLocation>
        <location evidence="1">Endosome</location>
    </subcellularLocation>
</comment>
<dbReference type="GO" id="GO:0072666">
    <property type="term" value="P:establishment of protein localization to vacuole"/>
    <property type="evidence" value="ECO:0007669"/>
    <property type="project" value="UniProtKB-ARBA"/>
</dbReference>
<dbReference type="Pfam" id="PF09454">
    <property type="entry name" value="Vps23_core"/>
    <property type="match status" value="1"/>
</dbReference>
<dbReference type="GO" id="GO:0043130">
    <property type="term" value="F:ubiquitin binding"/>
    <property type="evidence" value="ECO:0007669"/>
    <property type="project" value="TreeGrafter"/>
</dbReference>
<keyword evidence="3 7" id="KW-0813">Transport</keyword>
<dbReference type="SUPFAM" id="SSF140111">
    <property type="entry name" value="Endosomal sorting complex assembly domain"/>
    <property type="match status" value="1"/>
</dbReference>
<protein>
    <submittedName>
        <fullName evidence="11">UEV-domain-containing protein</fullName>
    </submittedName>
</protein>
<feature type="domain" description="SB" evidence="9">
    <location>
        <begin position="438"/>
        <end position="506"/>
    </location>
</feature>
<feature type="compositionally biased region" description="Pro residues" evidence="8">
    <location>
        <begin position="332"/>
        <end position="342"/>
    </location>
</feature>
<dbReference type="InterPro" id="IPR052070">
    <property type="entry name" value="ESCRT-I_UEV_domain"/>
</dbReference>
<dbReference type="PROSITE" id="PS51312">
    <property type="entry name" value="SB"/>
    <property type="match status" value="1"/>
</dbReference>
<dbReference type="Pfam" id="PF05743">
    <property type="entry name" value="UEV"/>
    <property type="match status" value="1"/>
</dbReference>
<dbReference type="InterPro" id="IPR016135">
    <property type="entry name" value="UBQ-conjugating_enzyme/RWD"/>
</dbReference>
<evidence type="ECO:0000256" key="3">
    <source>
        <dbReference type="ARBA" id="ARBA00022448"/>
    </source>
</evidence>
<evidence type="ECO:0000256" key="6">
    <source>
        <dbReference type="ARBA" id="ARBA00023054"/>
    </source>
</evidence>
<feature type="compositionally biased region" description="Polar residues" evidence="8">
    <location>
        <begin position="155"/>
        <end position="170"/>
    </location>
</feature>
<gene>
    <name evidence="11" type="ORF">FISHEDRAFT_46670</name>
</gene>
<feature type="compositionally biased region" description="Pro residues" evidence="8">
    <location>
        <begin position="286"/>
        <end position="301"/>
    </location>
</feature>
<dbReference type="SUPFAM" id="SSF54495">
    <property type="entry name" value="UBC-like"/>
    <property type="match status" value="1"/>
</dbReference>
<dbReference type="Gene3D" id="6.10.140.820">
    <property type="match status" value="1"/>
</dbReference>
<feature type="compositionally biased region" description="Pro residues" evidence="8">
    <location>
        <begin position="259"/>
        <end position="271"/>
    </location>
</feature>
<dbReference type="Proteomes" id="UP000054144">
    <property type="component" value="Unassembled WGS sequence"/>
</dbReference>
<dbReference type="GO" id="GO:0000813">
    <property type="term" value="C:ESCRT I complex"/>
    <property type="evidence" value="ECO:0007669"/>
    <property type="project" value="TreeGrafter"/>
</dbReference>
<dbReference type="AlphaFoldDB" id="A0A0D7A6S4"/>
<organism evidence="11 12">
    <name type="scientific">Fistulina hepatica ATCC 64428</name>
    <dbReference type="NCBI Taxonomy" id="1128425"/>
    <lineage>
        <taxon>Eukaryota</taxon>
        <taxon>Fungi</taxon>
        <taxon>Dikarya</taxon>
        <taxon>Basidiomycota</taxon>
        <taxon>Agaricomycotina</taxon>
        <taxon>Agaricomycetes</taxon>
        <taxon>Agaricomycetidae</taxon>
        <taxon>Agaricales</taxon>
        <taxon>Fistulinaceae</taxon>
        <taxon>Fistulina</taxon>
    </lineage>
</organism>
<keyword evidence="12" id="KW-1185">Reference proteome</keyword>
<evidence type="ECO:0000256" key="1">
    <source>
        <dbReference type="ARBA" id="ARBA00004177"/>
    </source>
</evidence>
<feature type="region of interest" description="Disordered" evidence="8">
    <location>
        <begin position="145"/>
        <end position="342"/>
    </location>
</feature>
<evidence type="ECO:0000256" key="7">
    <source>
        <dbReference type="PROSITE-ProRule" id="PRU00644"/>
    </source>
</evidence>
<feature type="compositionally biased region" description="Pro residues" evidence="8">
    <location>
        <begin position="213"/>
        <end position="224"/>
    </location>
</feature>
<dbReference type="OrthoDB" id="306304at2759"/>
<evidence type="ECO:0000256" key="8">
    <source>
        <dbReference type="SAM" id="MobiDB-lite"/>
    </source>
</evidence>
<dbReference type="EMBL" id="KN882024">
    <property type="protein sequence ID" value="KIY46727.1"/>
    <property type="molecule type" value="Genomic_DNA"/>
</dbReference>
<evidence type="ECO:0000259" key="9">
    <source>
        <dbReference type="PROSITE" id="PS51312"/>
    </source>
</evidence>
<reference evidence="11 12" key="1">
    <citation type="journal article" date="2015" name="Fungal Genet. Biol.">
        <title>Evolution of novel wood decay mechanisms in Agaricales revealed by the genome sequences of Fistulina hepatica and Cylindrobasidium torrendii.</title>
        <authorList>
            <person name="Floudas D."/>
            <person name="Held B.W."/>
            <person name="Riley R."/>
            <person name="Nagy L.G."/>
            <person name="Koehler G."/>
            <person name="Ransdell A.S."/>
            <person name="Younus H."/>
            <person name="Chow J."/>
            <person name="Chiniquy J."/>
            <person name="Lipzen A."/>
            <person name="Tritt A."/>
            <person name="Sun H."/>
            <person name="Haridas S."/>
            <person name="LaButti K."/>
            <person name="Ohm R.A."/>
            <person name="Kues U."/>
            <person name="Blanchette R.A."/>
            <person name="Grigoriev I.V."/>
            <person name="Minto R.E."/>
            <person name="Hibbett D.S."/>
        </authorList>
    </citation>
    <scope>NUCLEOTIDE SEQUENCE [LARGE SCALE GENOMIC DNA]</scope>
    <source>
        <strain evidence="11 12">ATCC 64428</strain>
    </source>
</reference>
<feature type="compositionally biased region" description="Pro residues" evidence="8">
    <location>
        <begin position="171"/>
        <end position="183"/>
    </location>
</feature>
<evidence type="ECO:0000259" key="10">
    <source>
        <dbReference type="PROSITE" id="PS51322"/>
    </source>
</evidence>
<evidence type="ECO:0000313" key="12">
    <source>
        <dbReference type="Proteomes" id="UP000054144"/>
    </source>
</evidence>